<name>A0A401FY31_9BACT</name>
<dbReference type="InterPro" id="IPR041688">
    <property type="entry name" value="PRTase_2"/>
</dbReference>
<comment type="caution">
    <text evidence="2">The sequence shown here is derived from an EMBL/GenBank/DDBJ whole genome shotgun (WGS) entry which is preliminary data.</text>
</comment>
<evidence type="ECO:0000259" key="1">
    <source>
        <dbReference type="Pfam" id="PF15609"/>
    </source>
</evidence>
<dbReference type="EMBL" id="BEXT01000001">
    <property type="protein sequence ID" value="GBC61887.1"/>
    <property type="molecule type" value="Genomic_DNA"/>
</dbReference>
<dbReference type="InterPro" id="IPR029057">
    <property type="entry name" value="PRTase-like"/>
</dbReference>
<evidence type="ECO:0000313" key="2">
    <source>
        <dbReference type="EMBL" id="GBC61887.1"/>
    </source>
</evidence>
<reference evidence="3" key="2">
    <citation type="submission" date="2019-01" db="EMBL/GenBank/DDBJ databases">
        <title>Genome sequence of Desulfonema ishimotonii strain Tokyo 01.</title>
        <authorList>
            <person name="Fukui M."/>
        </authorList>
    </citation>
    <scope>NUCLEOTIDE SEQUENCE [LARGE SCALE GENOMIC DNA]</scope>
    <source>
        <strain evidence="3">Tokyo 01</strain>
    </source>
</reference>
<gene>
    <name evidence="2" type="ORF">DENIS_2849</name>
</gene>
<proteinExistence type="predicted"/>
<feature type="domain" description="Orotate phosphoribosyltransferase-like" evidence="1">
    <location>
        <begin position="25"/>
        <end position="206"/>
    </location>
</feature>
<evidence type="ECO:0000313" key="3">
    <source>
        <dbReference type="Proteomes" id="UP000288096"/>
    </source>
</evidence>
<dbReference type="AlphaFoldDB" id="A0A401FY31"/>
<keyword evidence="3" id="KW-1185">Reference proteome</keyword>
<dbReference type="OrthoDB" id="56827at2"/>
<dbReference type="RefSeq" id="WP_124329119.1">
    <property type="nucleotide sequence ID" value="NZ_BEXT01000001.1"/>
</dbReference>
<accession>A0A401FY31</accession>
<sequence length="365" mass="40055">MTYTEIIPADVPGENGNLCPEKDIFHLCRENNPRRRSAVTFSCLGKLESVRCATFDRWKRSLRSLVRQALKGVAPVPPPLVVGLTESGIIPSALLHGILGENGIDAEWICSTRRAAPGLRFTESHSHGPDHVLPLPCRQPGELWFAEDEITTGRTLLNLCRRLCCHLAVSRVRIFALADMRPPGLRAAFDRCTAADGIRTSVHVLMPSVLSADPGRSEPVPQFSPDVPACDGIFTSGETAPVSDWHFPDIRPALKSQTAPRCPVLPRREAGTILAVGEAVDMGLSLIQKTPGLRLHHLTLSPWEIDGNHILNRIGVGGRYFLYNAHTLRPPIHILNDPVDEPFGRAALCELRRKGLAAEPLRLTL</sequence>
<organism evidence="2 3">
    <name type="scientific">Desulfonema ishimotonii</name>
    <dbReference type="NCBI Taxonomy" id="45657"/>
    <lineage>
        <taxon>Bacteria</taxon>
        <taxon>Pseudomonadati</taxon>
        <taxon>Thermodesulfobacteriota</taxon>
        <taxon>Desulfobacteria</taxon>
        <taxon>Desulfobacterales</taxon>
        <taxon>Desulfococcaceae</taxon>
        <taxon>Desulfonema</taxon>
    </lineage>
</organism>
<dbReference type="SUPFAM" id="SSF53271">
    <property type="entry name" value="PRTase-like"/>
    <property type="match status" value="1"/>
</dbReference>
<dbReference type="Proteomes" id="UP000288096">
    <property type="component" value="Unassembled WGS sequence"/>
</dbReference>
<reference evidence="3" key="1">
    <citation type="submission" date="2017-11" db="EMBL/GenBank/DDBJ databases">
        <authorList>
            <person name="Watanabe M."/>
            <person name="Kojima H."/>
        </authorList>
    </citation>
    <scope>NUCLEOTIDE SEQUENCE [LARGE SCALE GENOMIC DNA]</scope>
    <source>
        <strain evidence="3">Tokyo 01</strain>
    </source>
</reference>
<protein>
    <recommendedName>
        <fullName evidence="1">Orotate phosphoribosyltransferase-like domain-containing protein</fullName>
    </recommendedName>
</protein>
<dbReference type="Pfam" id="PF15609">
    <property type="entry name" value="PRTase_2"/>
    <property type="match status" value="1"/>
</dbReference>